<dbReference type="InterPro" id="IPR036390">
    <property type="entry name" value="WH_DNA-bd_sf"/>
</dbReference>
<protein>
    <submittedName>
        <fullName evidence="6">LysR family transcriptional regulator</fullName>
    </submittedName>
</protein>
<evidence type="ECO:0000259" key="5">
    <source>
        <dbReference type="PROSITE" id="PS50931"/>
    </source>
</evidence>
<proteinExistence type="inferred from homology"/>
<keyword evidence="2" id="KW-0805">Transcription regulation</keyword>
<feature type="domain" description="HTH lysR-type" evidence="5">
    <location>
        <begin position="1"/>
        <end position="58"/>
    </location>
</feature>
<name>A0A975FZ30_9CAUL</name>
<evidence type="ECO:0000256" key="2">
    <source>
        <dbReference type="ARBA" id="ARBA00023015"/>
    </source>
</evidence>
<keyword evidence="4" id="KW-0804">Transcription</keyword>
<dbReference type="PANTHER" id="PTHR30126">
    <property type="entry name" value="HTH-TYPE TRANSCRIPTIONAL REGULATOR"/>
    <property type="match status" value="1"/>
</dbReference>
<dbReference type="SUPFAM" id="SSF46785">
    <property type="entry name" value="Winged helix' DNA-binding domain"/>
    <property type="match status" value="1"/>
</dbReference>
<accession>A0A975FZ30</accession>
<dbReference type="InterPro" id="IPR036388">
    <property type="entry name" value="WH-like_DNA-bd_sf"/>
</dbReference>
<evidence type="ECO:0000256" key="1">
    <source>
        <dbReference type="ARBA" id="ARBA00009437"/>
    </source>
</evidence>
<reference evidence="6" key="1">
    <citation type="submission" date="2021-04" db="EMBL/GenBank/DDBJ databases">
        <title>The complete genome sequence of Caulobacter sp. S6.</title>
        <authorList>
            <person name="Tang Y."/>
            <person name="Ouyang W."/>
            <person name="Liu Q."/>
            <person name="Huang B."/>
            <person name="Guo Z."/>
            <person name="Lei P."/>
        </authorList>
    </citation>
    <scope>NUCLEOTIDE SEQUENCE</scope>
    <source>
        <strain evidence="6">S6</strain>
    </source>
</reference>
<dbReference type="InterPro" id="IPR005119">
    <property type="entry name" value="LysR_subst-bd"/>
</dbReference>
<dbReference type="Pfam" id="PF00126">
    <property type="entry name" value="HTH_1"/>
    <property type="match status" value="1"/>
</dbReference>
<evidence type="ECO:0000256" key="4">
    <source>
        <dbReference type="ARBA" id="ARBA00023163"/>
    </source>
</evidence>
<dbReference type="EMBL" id="CP073078">
    <property type="protein sequence ID" value="QUD87910.1"/>
    <property type="molecule type" value="Genomic_DNA"/>
</dbReference>
<evidence type="ECO:0000313" key="7">
    <source>
        <dbReference type="Proteomes" id="UP000676409"/>
    </source>
</evidence>
<dbReference type="InterPro" id="IPR000847">
    <property type="entry name" value="LysR_HTH_N"/>
</dbReference>
<dbReference type="AlphaFoldDB" id="A0A975FZ30"/>
<organism evidence="6 7">
    <name type="scientific">Phenylobacterium montanum</name>
    <dbReference type="NCBI Taxonomy" id="2823693"/>
    <lineage>
        <taxon>Bacteria</taxon>
        <taxon>Pseudomonadati</taxon>
        <taxon>Pseudomonadota</taxon>
        <taxon>Alphaproteobacteria</taxon>
        <taxon>Caulobacterales</taxon>
        <taxon>Caulobacteraceae</taxon>
        <taxon>Phenylobacterium</taxon>
    </lineage>
</organism>
<dbReference type="GO" id="GO:0003700">
    <property type="term" value="F:DNA-binding transcription factor activity"/>
    <property type="evidence" value="ECO:0007669"/>
    <property type="project" value="InterPro"/>
</dbReference>
<evidence type="ECO:0000256" key="3">
    <source>
        <dbReference type="ARBA" id="ARBA00023125"/>
    </source>
</evidence>
<dbReference type="GO" id="GO:0000976">
    <property type="term" value="F:transcription cis-regulatory region binding"/>
    <property type="evidence" value="ECO:0007669"/>
    <property type="project" value="TreeGrafter"/>
</dbReference>
<dbReference type="Proteomes" id="UP000676409">
    <property type="component" value="Chromosome"/>
</dbReference>
<dbReference type="PROSITE" id="PS50931">
    <property type="entry name" value="HTH_LYSR"/>
    <property type="match status" value="1"/>
</dbReference>
<evidence type="ECO:0000313" key="6">
    <source>
        <dbReference type="EMBL" id="QUD87910.1"/>
    </source>
</evidence>
<gene>
    <name evidence="6" type="ORF">KCG34_23185</name>
</gene>
<dbReference type="RefSeq" id="WP_211937961.1">
    <property type="nucleotide sequence ID" value="NZ_CP073078.1"/>
</dbReference>
<dbReference type="PRINTS" id="PR00039">
    <property type="entry name" value="HTHLYSR"/>
</dbReference>
<dbReference type="Gene3D" id="1.10.10.10">
    <property type="entry name" value="Winged helix-like DNA-binding domain superfamily/Winged helix DNA-binding domain"/>
    <property type="match status" value="1"/>
</dbReference>
<sequence length="289" mass="30663">MTLEQLRIFVAVAERQHMTRAAQALNLTQSAVSAGVAALEARYGVLLFDRVGRGLVLSESGRVFLPEARQVLARAAAAAQALDDLAGLRRGQVALGASQTVSNYWLPSRLAQFAEAHPGIKVSLMVGNTSQVAQAVLEGACELGFVEGEVDSHFLTRTRLAGDRIALYGAPTHPLAGVAFEPAALLGARWVLREPGSGTRSEFEHALTARGVDPARLNVVLELPSNEAVLEAAASGEFLTAVSELAAEPLVHARRLAPLAFRLAARAFDLLSHKERRRSHAAAAFVAGL</sequence>
<dbReference type="PANTHER" id="PTHR30126:SF39">
    <property type="entry name" value="HTH-TYPE TRANSCRIPTIONAL REGULATOR CYSL"/>
    <property type="match status" value="1"/>
</dbReference>
<keyword evidence="7" id="KW-1185">Reference proteome</keyword>
<dbReference type="Gene3D" id="3.40.190.290">
    <property type="match status" value="1"/>
</dbReference>
<comment type="similarity">
    <text evidence="1">Belongs to the LysR transcriptional regulatory family.</text>
</comment>
<dbReference type="SUPFAM" id="SSF53850">
    <property type="entry name" value="Periplasmic binding protein-like II"/>
    <property type="match status" value="1"/>
</dbReference>
<dbReference type="Pfam" id="PF03466">
    <property type="entry name" value="LysR_substrate"/>
    <property type="match status" value="1"/>
</dbReference>
<dbReference type="FunFam" id="1.10.10.10:FF:000001">
    <property type="entry name" value="LysR family transcriptional regulator"/>
    <property type="match status" value="1"/>
</dbReference>
<keyword evidence="3" id="KW-0238">DNA-binding</keyword>
<dbReference type="KEGG" id="caul:KCG34_23185"/>